<evidence type="ECO:0000256" key="2">
    <source>
        <dbReference type="ARBA" id="ARBA00022692"/>
    </source>
</evidence>
<evidence type="ECO:0000313" key="7">
    <source>
        <dbReference type="EMBL" id="SHK27596.1"/>
    </source>
</evidence>
<feature type="transmembrane region" description="Helical" evidence="5">
    <location>
        <begin position="306"/>
        <end position="324"/>
    </location>
</feature>
<dbReference type="InterPro" id="IPR013525">
    <property type="entry name" value="ABC2_TM"/>
</dbReference>
<proteinExistence type="predicted"/>
<feature type="transmembrane region" description="Helical" evidence="5">
    <location>
        <begin position="356"/>
        <end position="380"/>
    </location>
</feature>
<dbReference type="Proteomes" id="UP000183952">
    <property type="component" value="Unassembled WGS sequence"/>
</dbReference>
<feature type="transmembrane region" description="Helical" evidence="5">
    <location>
        <begin position="21"/>
        <end position="44"/>
    </location>
</feature>
<evidence type="ECO:0000256" key="1">
    <source>
        <dbReference type="ARBA" id="ARBA00004141"/>
    </source>
</evidence>
<evidence type="ECO:0000256" key="3">
    <source>
        <dbReference type="ARBA" id="ARBA00022989"/>
    </source>
</evidence>
<organism evidence="7 8">
    <name type="scientific">Hathewaya proteolytica DSM 3090</name>
    <dbReference type="NCBI Taxonomy" id="1121331"/>
    <lineage>
        <taxon>Bacteria</taxon>
        <taxon>Bacillati</taxon>
        <taxon>Bacillota</taxon>
        <taxon>Clostridia</taxon>
        <taxon>Eubacteriales</taxon>
        <taxon>Clostridiaceae</taxon>
        <taxon>Hathewaya</taxon>
    </lineage>
</organism>
<protein>
    <submittedName>
        <fullName evidence="7">Sodium transport system permease protein</fullName>
    </submittedName>
</protein>
<evidence type="ECO:0000256" key="4">
    <source>
        <dbReference type="ARBA" id="ARBA00023136"/>
    </source>
</evidence>
<feature type="transmembrane region" description="Helical" evidence="5">
    <location>
        <begin position="184"/>
        <end position="207"/>
    </location>
</feature>
<dbReference type="STRING" id="1121331.SAMN02745248_02205"/>
<feature type="domain" description="ABC-2 type transporter transmembrane" evidence="6">
    <location>
        <begin position="19"/>
        <end position="376"/>
    </location>
</feature>
<keyword evidence="2 5" id="KW-0812">Transmembrane</keyword>
<evidence type="ECO:0000313" key="8">
    <source>
        <dbReference type="Proteomes" id="UP000183952"/>
    </source>
</evidence>
<dbReference type="EMBL" id="FRAD01000020">
    <property type="protein sequence ID" value="SHK27596.1"/>
    <property type="molecule type" value="Genomic_DNA"/>
</dbReference>
<dbReference type="PANTHER" id="PTHR43471:SF3">
    <property type="entry name" value="ABC TRANSPORTER PERMEASE PROTEIN NATB"/>
    <property type="match status" value="1"/>
</dbReference>
<keyword evidence="8" id="KW-1185">Reference proteome</keyword>
<dbReference type="Gene3D" id="3.40.1710.10">
    <property type="entry name" value="abc type-2 transporter like domain"/>
    <property type="match status" value="1"/>
</dbReference>
<reference evidence="7 8" key="1">
    <citation type="submission" date="2016-11" db="EMBL/GenBank/DDBJ databases">
        <authorList>
            <person name="Jaros S."/>
            <person name="Januszkiewicz K."/>
            <person name="Wedrychowicz H."/>
        </authorList>
    </citation>
    <scope>NUCLEOTIDE SEQUENCE [LARGE SCALE GENOMIC DNA]</scope>
    <source>
        <strain evidence="7 8">DSM 3090</strain>
    </source>
</reference>
<dbReference type="PANTHER" id="PTHR43471">
    <property type="entry name" value="ABC TRANSPORTER PERMEASE"/>
    <property type="match status" value="1"/>
</dbReference>
<dbReference type="GO" id="GO:0140359">
    <property type="term" value="F:ABC-type transporter activity"/>
    <property type="evidence" value="ECO:0007669"/>
    <property type="project" value="InterPro"/>
</dbReference>
<sequence length="389" mass="42896">MSTVGIVLKKEIIDMFRDKKTIIMSIVIPLVIYPVLFAIMSLGMDSQTKDVTKEVKMVLEDKGNTKLGTYIKQKDNIKLVNSKDGKKSIEEGTAYIYMVIPEDVDTRIEKEEKLDISIFYDGVSSKCQVAMEVITAYFRQYSDEVVKKRLESRNINADLLTPINLNPVSINVEKDPMGKMMMGILLPMMILTLAASAPITSAVDLCAGEKERGTLEPLLTTQASRLSLLWGKYMAIIVMGMLGTLSSMVGLVISGKSASTMLGGILNLTPATFILIAVIIVGVTMMFAALALAISIYARSFKEAQTYVAPLTFVSFIGFVSYFIDVKTITLAQLNIPIYNVVALLKEVIMGVFNPLHIAVVLVWLAVYILASIFVARYVFGKESAIFRC</sequence>
<dbReference type="RefSeq" id="WP_084672237.1">
    <property type="nucleotide sequence ID" value="NZ_FRAD01000020.1"/>
</dbReference>
<dbReference type="AlphaFoldDB" id="A0A1M6R597"/>
<comment type="subcellular location">
    <subcellularLocation>
        <location evidence="1">Membrane</location>
        <topology evidence="1">Multi-pass membrane protein</topology>
    </subcellularLocation>
</comment>
<dbReference type="GO" id="GO:0016020">
    <property type="term" value="C:membrane"/>
    <property type="evidence" value="ECO:0007669"/>
    <property type="project" value="UniProtKB-SubCell"/>
</dbReference>
<accession>A0A1M6R597</accession>
<gene>
    <name evidence="7" type="ORF">SAMN02745248_02205</name>
</gene>
<evidence type="ECO:0000256" key="5">
    <source>
        <dbReference type="SAM" id="Phobius"/>
    </source>
</evidence>
<keyword evidence="4 5" id="KW-0472">Membrane</keyword>
<feature type="transmembrane region" description="Helical" evidence="5">
    <location>
        <begin position="228"/>
        <end position="253"/>
    </location>
</feature>
<name>A0A1M6R597_9CLOT</name>
<feature type="transmembrane region" description="Helical" evidence="5">
    <location>
        <begin position="273"/>
        <end position="294"/>
    </location>
</feature>
<evidence type="ECO:0000259" key="6">
    <source>
        <dbReference type="Pfam" id="PF12698"/>
    </source>
</evidence>
<keyword evidence="3 5" id="KW-1133">Transmembrane helix</keyword>
<dbReference type="Pfam" id="PF12698">
    <property type="entry name" value="ABC2_membrane_3"/>
    <property type="match status" value="1"/>
</dbReference>
<dbReference type="OrthoDB" id="5486437at2"/>